<keyword evidence="3" id="KW-0804">Transcription</keyword>
<reference evidence="9 10" key="1">
    <citation type="journal article" date="2018" name="MBio">
        <title>Comparative Genomics Reveals the Core Gene Toolbox for the Fungus-Insect Symbiosis.</title>
        <authorList>
            <person name="Wang Y."/>
            <person name="Stata M."/>
            <person name="Wang W."/>
            <person name="Stajich J.E."/>
            <person name="White M.M."/>
            <person name="Moncalvo J.M."/>
        </authorList>
    </citation>
    <scope>NUCLEOTIDE SEQUENCE [LARGE SCALE GENOMIC DNA]</scope>
    <source>
        <strain evidence="9 10">SWE-8-4</strain>
    </source>
</reference>
<sequence>MSLGFLFGNIDQEGQLDLSDVDESLKEALFEAEAFQGSNSFLESALSFNLLNPNENSETLSDSTSQTSLKYTKKSHKLSSSPESQSLFSDISNKSDNELSDLENSSYRADKNAIDYSNIDEAILEIEPTVPSHLQITSRTELSLDSLVERKEISDYDYDSDYKDAPSLKTPPASPNTQAKTNMLFSPEKVIPLAVNSPGKYKPQYEVVDQDKILHIFSSNKRLKFTEIFGNKILKKYSWSNKPSHFAFQNSAKSVASPRSSNKNSTINNLNFKQILALSLNEYDSLINQSNTKSKTNLSPKITPSPESQIPKSHSDLILNKMNNNQIINVPMVLDFYDWENDIVWDLNYQNTTTKRTDELASLTNYNDIIKPRNTFFDSGDWIDDITWDLSNPNQSIVVKTNINDPLLKFDINQLKIEQSQLNITDKDKLVGDSNVDKFNLSNDLFYEALQEGKIQRVRQTFGQLVVNHSLPSVHLQMPFFKIKFSRFELRTWHRPRLILFPKCSPFNQSNKSDVAGDSLCDASEITLKDSADFMLVEYSEEYPPVMSNVGMGSLLVNYYRKRDEKDNHIPEISLGDLFVLGIADVSPFLNFGNVMPGQLISVLSNNLFRAPLFRHDDNIKHTDFLGICHNESRWYLRQIPHFFVAGQTYPLLEVPTPHSRRVTAIIKNRLQIAAYRLINSNSHQLLNFNKLARMFPEYSEFQLRQRLKEFCEYQRRGLGTGFWRAKANIPVPAEDNLRSLLTPEMMCLFESMLVSQMHLIDSGSSKAYSYQSSLSGIAPSGFTQDYDQDRFDQTDNPAFYNEESGANTEAQPSGFTEELFASWNTTRNFINATQGKAMLQLCGEGDTTGVGSGFSFLRVSMKDIFLRAGESIEEKLAEIEARPKSAHRYNVAEQQEIYREEIMKIWEAQYMELSSKSILDLPNSLQQTPKAYQEELLIVPTSADFYLPLVIPAIPQINMTTPNSNKGLSESEHKNKTAAEDNMRFFNDKESSRNSLASIIAKEKERKKKQNITFGVDSLVGLSSQIQQSNMLLSEKLCVGQSSFPGRLSSSLHHKHLVIKRSVKSPYTGETTVVSEVIKDPAVIELYLRQKRIITQQNISLEDLIKAKKQRDQDRVLFEKTHMSTFSLPPPNKNRKEVVRKCGNCGELGHMKTNKKCPRYYEFNAV</sequence>
<name>A0A2T9YFR2_9FUNG</name>
<evidence type="ECO:0000256" key="1">
    <source>
        <dbReference type="ARBA" id="ARBA00004123"/>
    </source>
</evidence>
<evidence type="ECO:0000313" key="10">
    <source>
        <dbReference type="Proteomes" id="UP000245383"/>
    </source>
</evidence>
<gene>
    <name evidence="9" type="ORF">BB561_004526</name>
</gene>
<organism evidence="9 10">
    <name type="scientific">Smittium simulii</name>
    <dbReference type="NCBI Taxonomy" id="133385"/>
    <lineage>
        <taxon>Eukaryota</taxon>
        <taxon>Fungi</taxon>
        <taxon>Fungi incertae sedis</taxon>
        <taxon>Zoopagomycota</taxon>
        <taxon>Kickxellomycotina</taxon>
        <taxon>Harpellomycetes</taxon>
        <taxon>Harpellales</taxon>
        <taxon>Legeriomycetaceae</taxon>
        <taxon>Smittium</taxon>
    </lineage>
</organism>
<comment type="caution">
    <text evidence="9">The sequence shown here is derived from an EMBL/GenBank/DDBJ whole genome shotgun (WGS) entry which is preliminary data.</text>
</comment>
<proteinExistence type="predicted"/>
<feature type="compositionally biased region" description="Low complexity" evidence="5">
    <location>
        <begin position="78"/>
        <end position="89"/>
    </location>
</feature>
<dbReference type="Pfam" id="PF12157">
    <property type="entry name" value="DUF3591"/>
    <property type="match status" value="1"/>
</dbReference>
<dbReference type="AlphaFoldDB" id="A0A2T9YFR2"/>
<evidence type="ECO:0000256" key="4">
    <source>
        <dbReference type="ARBA" id="ARBA00023242"/>
    </source>
</evidence>
<dbReference type="PANTHER" id="PTHR13900">
    <property type="entry name" value="TRANSCRIPTION INITIATION FACTOR TFIID"/>
    <property type="match status" value="1"/>
</dbReference>
<dbReference type="GO" id="GO:0017025">
    <property type="term" value="F:TBP-class protein binding"/>
    <property type="evidence" value="ECO:0007669"/>
    <property type="project" value="InterPro"/>
</dbReference>
<keyword evidence="2" id="KW-0805">Transcription regulation</keyword>
<keyword evidence="4" id="KW-0539">Nucleus</keyword>
<dbReference type="GO" id="GO:0005669">
    <property type="term" value="C:transcription factor TFIID complex"/>
    <property type="evidence" value="ECO:0007669"/>
    <property type="project" value="InterPro"/>
</dbReference>
<dbReference type="Proteomes" id="UP000245383">
    <property type="component" value="Unassembled WGS sequence"/>
</dbReference>
<feature type="region of interest" description="Disordered" evidence="5">
    <location>
        <begin position="291"/>
        <end position="311"/>
    </location>
</feature>
<dbReference type="GO" id="GO:0016251">
    <property type="term" value="F:RNA polymerase II general transcription initiation factor activity"/>
    <property type="evidence" value="ECO:0007669"/>
    <property type="project" value="InterPro"/>
</dbReference>
<dbReference type="InterPro" id="IPR022591">
    <property type="entry name" value="TAF1_HAT_dom"/>
</dbReference>
<feature type="domain" description="Transcription initiation factor TFIID subunit 1 histone acetyltransferase" evidence="7">
    <location>
        <begin position="439"/>
        <end position="914"/>
    </location>
</feature>
<feature type="compositionally biased region" description="Polar residues" evidence="5">
    <location>
        <begin position="56"/>
        <end position="70"/>
    </location>
</feature>
<evidence type="ECO:0008006" key="11">
    <source>
        <dbReference type="Google" id="ProtNLM"/>
    </source>
</evidence>
<evidence type="ECO:0000259" key="8">
    <source>
        <dbReference type="Pfam" id="PF15288"/>
    </source>
</evidence>
<dbReference type="STRING" id="133385.A0A2T9YFR2"/>
<accession>A0A2T9YFR2</accession>
<dbReference type="InterPro" id="IPR040240">
    <property type="entry name" value="TAF1"/>
</dbReference>
<dbReference type="PANTHER" id="PTHR13900:SF0">
    <property type="entry name" value="TRANSCRIPTION INITIATION FACTOR TFIID SUBUNIT 1"/>
    <property type="match status" value="1"/>
</dbReference>
<feature type="domain" description="Zinc knuckle" evidence="8">
    <location>
        <begin position="1141"/>
        <end position="1163"/>
    </location>
</feature>
<dbReference type="InterPro" id="IPR041670">
    <property type="entry name" value="Znf-CCHC_6"/>
</dbReference>
<protein>
    <recommendedName>
        <fullName evidence="11">Transcription initiation factor TFIID subunit 1 histone acetyltransferase domain-containing protein</fullName>
    </recommendedName>
</protein>
<feature type="domain" description="TAFII-230 TBP-binding" evidence="6">
    <location>
        <begin position="4"/>
        <end position="43"/>
    </location>
</feature>
<evidence type="ECO:0000256" key="5">
    <source>
        <dbReference type="SAM" id="MobiDB-lite"/>
    </source>
</evidence>
<evidence type="ECO:0000259" key="7">
    <source>
        <dbReference type="Pfam" id="PF12157"/>
    </source>
</evidence>
<dbReference type="Pfam" id="PF15288">
    <property type="entry name" value="zf-CCHC_6"/>
    <property type="match status" value="1"/>
</dbReference>
<feature type="region of interest" description="Disordered" evidence="5">
    <location>
        <begin position="56"/>
        <end position="102"/>
    </location>
</feature>
<dbReference type="GO" id="GO:0004402">
    <property type="term" value="F:histone acetyltransferase activity"/>
    <property type="evidence" value="ECO:0007669"/>
    <property type="project" value="InterPro"/>
</dbReference>
<dbReference type="OrthoDB" id="5752at2759"/>
<evidence type="ECO:0000259" key="6">
    <source>
        <dbReference type="Pfam" id="PF09247"/>
    </source>
</evidence>
<evidence type="ECO:0000256" key="3">
    <source>
        <dbReference type="ARBA" id="ARBA00023163"/>
    </source>
</evidence>
<dbReference type="GO" id="GO:0051123">
    <property type="term" value="P:RNA polymerase II preinitiation complex assembly"/>
    <property type="evidence" value="ECO:0007669"/>
    <property type="project" value="TreeGrafter"/>
</dbReference>
<evidence type="ECO:0000313" key="9">
    <source>
        <dbReference type="EMBL" id="PVU91182.1"/>
    </source>
</evidence>
<keyword evidence="10" id="KW-1185">Reference proteome</keyword>
<comment type="subcellular location">
    <subcellularLocation>
        <location evidence="1">Nucleus</location>
    </subcellularLocation>
</comment>
<dbReference type="Pfam" id="PF09247">
    <property type="entry name" value="TBP-binding"/>
    <property type="match status" value="1"/>
</dbReference>
<evidence type="ECO:0000256" key="2">
    <source>
        <dbReference type="ARBA" id="ARBA00023015"/>
    </source>
</evidence>
<dbReference type="InterPro" id="IPR009067">
    <property type="entry name" value="TAF_II_230-bd"/>
</dbReference>
<dbReference type="EMBL" id="MBFR01000215">
    <property type="protein sequence ID" value="PVU91182.1"/>
    <property type="molecule type" value="Genomic_DNA"/>
</dbReference>